<evidence type="ECO:0000313" key="2">
    <source>
        <dbReference type="Proteomes" id="UP001288944"/>
    </source>
</evidence>
<comment type="caution">
    <text evidence="1">The sequence shown here is derived from an EMBL/GenBank/DDBJ whole genome shotgun (WGS) entry which is preliminary data.</text>
</comment>
<proteinExistence type="predicted"/>
<dbReference type="Proteomes" id="UP001288944">
    <property type="component" value="Unassembled WGS sequence"/>
</dbReference>
<reference evidence="1" key="1">
    <citation type="submission" date="2019-11" db="EMBL/GenBank/DDBJ databases">
        <title>Characterization of Clostridium perfringens isolates from swine manure treated agricultural soils.</title>
        <authorList>
            <person name="Wushke S.T."/>
        </authorList>
    </citation>
    <scope>NUCLEOTIDE SEQUENCE</scope>
    <source>
        <strain evidence="1">X62</strain>
    </source>
</reference>
<protein>
    <submittedName>
        <fullName evidence="1">YtxH domain-containing protein</fullName>
    </submittedName>
</protein>
<dbReference type="EMBL" id="WNUR01000545">
    <property type="protein sequence ID" value="MDZ7542851.1"/>
    <property type="molecule type" value="Genomic_DNA"/>
</dbReference>
<name>A0AAW9K8D8_CLOPF</name>
<accession>A0AAW9K8D8</accession>
<dbReference type="AlphaFoldDB" id="A0AAW9K8D8"/>
<sequence>MSKMMRNMAAGAVLGVAVSAMILPQLDKKSQRNMKRAGRRAMNMAGDAYDTIMGYMK</sequence>
<organism evidence="1 2">
    <name type="scientific">Clostridium perfringens</name>
    <dbReference type="NCBI Taxonomy" id="1502"/>
    <lineage>
        <taxon>Bacteria</taxon>
        <taxon>Bacillati</taxon>
        <taxon>Bacillota</taxon>
        <taxon>Clostridia</taxon>
        <taxon>Eubacteriales</taxon>
        <taxon>Clostridiaceae</taxon>
        <taxon>Clostridium</taxon>
    </lineage>
</organism>
<gene>
    <name evidence="1" type="ORF">GNF83_17015</name>
</gene>
<evidence type="ECO:0000313" key="1">
    <source>
        <dbReference type="EMBL" id="MDZ7542851.1"/>
    </source>
</evidence>